<accession>A0A9P6AZR0</accession>
<reference evidence="2" key="1">
    <citation type="journal article" date="2020" name="Nat. Commun.">
        <title>Large-scale genome sequencing of mycorrhizal fungi provides insights into the early evolution of symbiotic traits.</title>
        <authorList>
            <person name="Miyauchi S."/>
            <person name="Kiss E."/>
            <person name="Kuo A."/>
            <person name="Drula E."/>
            <person name="Kohler A."/>
            <person name="Sanchez-Garcia M."/>
            <person name="Morin E."/>
            <person name="Andreopoulos B."/>
            <person name="Barry K.W."/>
            <person name="Bonito G."/>
            <person name="Buee M."/>
            <person name="Carver A."/>
            <person name="Chen C."/>
            <person name="Cichocki N."/>
            <person name="Clum A."/>
            <person name="Culley D."/>
            <person name="Crous P.W."/>
            <person name="Fauchery L."/>
            <person name="Girlanda M."/>
            <person name="Hayes R.D."/>
            <person name="Keri Z."/>
            <person name="LaButti K."/>
            <person name="Lipzen A."/>
            <person name="Lombard V."/>
            <person name="Magnuson J."/>
            <person name="Maillard F."/>
            <person name="Murat C."/>
            <person name="Nolan M."/>
            <person name="Ohm R.A."/>
            <person name="Pangilinan J."/>
            <person name="Pereira M.F."/>
            <person name="Perotto S."/>
            <person name="Peter M."/>
            <person name="Pfister S."/>
            <person name="Riley R."/>
            <person name="Sitrit Y."/>
            <person name="Stielow J.B."/>
            <person name="Szollosi G."/>
            <person name="Zifcakova L."/>
            <person name="Stursova M."/>
            <person name="Spatafora J.W."/>
            <person name="Tedersoo L."/>
            <person name="Vaario L.M."/>
            <person name="Yamada A."/>
            <person name="Yan M."/>
            <person name="Wang P."/>
            <person name="Xu J."/>
            <person name="Bruns T."/>
            <person name="Baldrian P."/>
            <person name="Vilgalys R."/>
            <person name="Dunand C."/>
            <person name="Henrissat B."/>
            <person name="Grigoriev I.V."/>
            <person name="Hibbett D."/>
            <person name="Nagy L.G."/>
            <person name="Martin F.M."/>
        </authorList>
    </citation>
    <scope>NUCLEOTIDE SEQUENCE</scope>
    <source>
        <strain evidence="2">UP504</strain>
    </source>
</reference>
<name>A0A9P6AZR0_9AGAM</name>
<feature type="compositionally biased region" description="Polar residues" evidence="1">
    <location>
        <begin position="30"/>
        <end position="62"/>
    </location>
</feature>
<evidence type="ECO:0000313" key="3">
    <source>
        <dbReference type="Proteomes" id="UP000886523"/>
    </source>
</evidence>
<feature type="compositionally biased region" description="Polar residues" evidence="1">
    <location>
        <begin position="1"/>
        <end position="19"/>
    </location>
</feature>
<comment type="caution">
    <text evidence="2">The sequence shown here is derived from an EMBL/GenBank/DDBJ whole genome shotgun (WGS) entry which is preliminary data.</text>
</comment>
<protein>
    <submittedName>
        <fullName evidence="2">Uncharacterized protein</fullName>
    </submittedName>
</protein>
<organism evidence="2 3">
    <name type="scientific">Hydnum rufescens UP504</name>
    <dbReference type="NCBI Taxonomy" id="1448309"/>
    <lineage>
        <taxon>Eukaryota</taxon>
        <taxon>Fungi</taxon>
        <taxon>Dikarya</taxon>
        <taxon>Basidiomycota</taxon>
        <taxon>Agaricomycotina</taxon>
        <taxon>Agaricomycetes</taxon>
        <taxon>Cantharellales</taxon>
        <taxon>Hydnaceae</taxon>
        <taxon>Hydnum</taxon>
    </lineage>
</organism>
<dbReference type="Proteomes" id="UP000886523">
    <property type="component" value="Unassembled WGS sequence"/>
</dbReference>
<proteinExistence type="predicted"/>
<feature type="compositionally biased region" description="Polar residues" evidence="1">
    <location>
        <begin position="100"/>
        <end position="122"/>
    </location>
</feature>
<dbReference type="AlphaFoldDB" id="A0A9P6AZR0"/>
<dbReference type="EMBL" id="MU128954">
    <property type="protein sequence ID" value="KAF9515006.1"/>
    <property type="molecule type" value="Genomic_DNA"/>
</dbReference>
<evidence type="ECO:0000313" key="2">
    <source>
        <dbReference type="EMBL" id="KAF9515006.1"/>
    </source>
</evidence>
<sequence>MASYSQPNPGNYGRQSPTNDQPPAPHVIFHSQNDPTNGNPSNVPVYVTSPTENAFPRSTTHSPLRANGYPSSRGAAYAGTAPYSRETPSAPPSMHPTARSWLQTNNQRSPTGANGVSSGNGW</sequence>
<gene>
    <name evidence="2" type="ORF">BS47DRAFT_1342396</name>
</gene>
<feature type="region of interest" description="Disordered" evidence="1">
    <location>
        <begin position="1"/>
        <end position="122"/>
    </location>
</feature>
<keyword evidence="3" id="KW-1185">Reference proteome</keyword>
<evidence type="ECO:0000256" key="1">
    <source>
        <dbReference type="SAM" id="MobiDB-lite"/>
    </source>
</evidence>